<evidence type="ECO:0000256" key="6">
    <source>
        <dbReference type="ARBA" id="ARBA00022679"/>
    </source>
</evidence>
<keyword evidence="11 14" id="KW-1133">Transmembrane helix</keyword>
<evidence type="ECO:0000256" key="7">
    <source>
        <dbReference type="ARBA" id="ARBA00022692"/>
    </source>
</evidence>
<keyword evidence="17" id="KW-1185">Reference proteome</keyword>
<feature type="transmembrane region" description="Helical" evidence="14">
    <location>
        <begin position="144"/>
        <end position="166"/>
    </location>
</feature>
<keyword evidence="13 14" id="KW-0472">Membrane</keyword>
<evidence type="ECO:0000256" key="10">
    <source>
        <dbReference type="ARBA" id="ARBA00022840"/>
    </source>
</evidence>
<evidence type="ECO:0000256" key="11">
    <source>
        <dbReference type="ARBA" id="ARBA00022989"/>
    </source>
</evidence>
<evidence type="ECO:0000256" key="12">
    <source>
        <dbReference type="ARBA" id="ARBA00023012"/>
    </source>
</evidence>
<dbReference type="GO" id="GO:0005524">
    <property type="term" value="F:ATP binding"/>
    <property type="evidence" value="ECO:0007669"/>
    <property type="project" value="UniProtKB-KW"/>
</dbReference>
<dbReference type="Gene3D" id="6.10.340.10">
    <property type="match status" value="1"/>
</dbReference>
<comment type="subcellular location">
    <subcellularLocation>
        <location evidence="2">Cell membrane</location>
        <topology evidence="2">Multi-pass membrane protein</topology>
    </subcellularLocation>
</comment>
<keyword evidence="6" id="KW-0808">Transferase</keyword>
<accession>A0A1H1T6F9</accession>
<dbReference type="STRING" id="487184.SAMN05216421_1742"/>
<dbReference type="InterPro" id="IPR003661">
    <property type="entry name" value="HisK_dim/P_dom"/>
</dbReference>
<evidence type="ECO:0000256" key="3">
    <source>
        <dbReference type="ARBA" id="ARBA00012438"/>
    </source>
</evidence>
<evidence type="ECO:0000256" key="13">
    <source>
        <dbReference type="ARBA" id="ARBA00023136"/>
    </source>
</evidence>
<dbReference type="OrthoDB" id="9121563at2"/>
<evidence type="ECO:0000256" key="5">
    <source>
        <dbReference type="ARBA" id="ARBA00022553"/>
    </source>
</evidence>
<keyword evidence="4" id="KW-1003">Cell membrane</keyword>
<dbReference type="GO" id="GO:0005886">
    <property type="term" value="C:plasma membrane"/>
    <property type="evidence" value="ECO:0007669"/>
    <property type="project" value="UniProtKB-SubCell"/>
</dbReference>
<dbReference type="Gene3D" id="1.10.287.130">
    <property type="match status" value="1"/>
</dbReference>
<name>A0A1H1T6F9_9GAMM</name>
<evidence type="ECO:0000313" key="17">
    <source>
        <dbReference type="Proteomes" id="UP000243207"/>
    </source>
</evidence>
<keyword evidence="12" id="KW-0902">Two-component regulatory system</keyword>
<evidence type="ECO:0000256" key="14">
    <source>
        <dbReference type="SAM" id="Phobius"/>
    </source>
</evidence>
<evidence type="ECO:0000256" key="9">
    <source>
        <dbReference type="ARBA" id="ARBA00022777"/>
    </source>
</evidence>
<dbReference type="SUPFAM" id="SSF47384">
    <property type="entry name" value="Homodimeric domain of signal transducing histidine kinase"/>
    <property type="match status" value="1"/>
</dbReference>
<protein>
    <recommendedName>
        <fullName evidence="3">histidine kinase</fullName>
        <ecNumber evidence="3">2.7.13.3</ecNumber>
    </recommendedName>
</protein>
<evidence type="ECO:0000259" key="15">
    <source>
        <dbReference type="PROSITE" id="PS50109"/>
    </source>
</evidence>
<dbReference type="InterPro" id="IPR036097">
    <property type="entry name" value="HisK_dim/P_sf"/>
</dbReference>
<evidence type="ECO:0000256" key="2">
    <source>
        <dbReference type="ARBA" id="ARBA00004651"/>
    </source>
</evidence>
<dbReference type="EMBL" id="LT629736">
    <property type="protein sequence ID" value="SDS55723.1"/>
    <property type="molecule type" value="Genomic_DNA"/>
</dbReference>
<dbReference type="SMART" id="SM00388">
    <property type="entry name" value="HisKA"/>
    <property type="match status" value="1"/>
</dbReference>
<gene>
    <name evidence="16" type="ORF">SAMN05216421_1742</name>
</gene>
<evidence type="ECO:0000256" key="1">
    <source>
        <dbReference type="ARBA" id="ARBA00000085"/>
    </source>
</evidence>
<reference evidence="17" key="1">
    <citation type="submission" date="2016-10" db="EMBL/GenBank/DDBJ databases">
        <authorList>
            <person name="Varghese N."/>
            <person name="Submissions S."/>
        </authorList>
    </citation>
    <scope>NUCLEOTIDE SEQUENCE [LARGE SCALE GENOMIC DNA]</scope>
    <source>
        <strain evidence="17">NRRL B-51270</strain>
    </source>
</reference>
<dbReference type="Pfam" id="PF00512">
    <property type="entry name" value="HisKA"/>
    <property type="match status" value="1"/>
</dbReference>
<dbReference type="GO" id="GO:0000155">
    <property type="term" value="F:phosphorelay sensor kinase activity"/>
    <property type="evidence" value="ECO:0007669"/>
    <property type="project" value="InterPro"/>
</dbReference>
<dbReference type="PANTHER" id="PTHR45528">
    <property type="entry name" value="SENSOR HISTIDINE KINASE CPXA"/>
    <property type="match status" value="1"/>
</dbReference>
<comment type="catalytic activity">
    <reaction evidence="1">
        <text>ATP + protein L-histidine = ADP + protein N-phospho-L-histidine.</text>
        <dbReference type="EC" id="2.7.13.3"/>
    </reaction>
</comment>
<evidence type="ECO:0000256" key="4">
    <source>
        <dbReference type="ARBA" id="ARBA00022475"/>
    </source>
</evidence>
<dbReference type="PROSITE" id="PS50109">
    <property type="entry name" value="HIS_KIN"/>
    <property type="match status" value="1"/>
</dbReference>
<dbReference type="InterPro" id="IPR036890">
    <property type="entry name" value="HATPase_C_sf"/>
</dbReference>
<dbReference type="PANTHER" id="PTHR45528:SF1">
    <property type="entry name" value="SENSOR HISTIDINE KINASE CPXA"/>
    <property type="match status" value="1"/>
</dbReference>
<sequence length="440" mass="48377">MMRLLGLKGLVLITLLTLGIALVGGYTFVSARSYVSGMDNIMAGQLGRAAMQSVAYELGVPGPREEYMVTRTWAQQPETIRAAFDEAPSDPGTLYKAHVGGDGPFGRLYFAVRQMTPAGERFVTQQLLSPPSMAGAISPAQGRLVNLILIGLGSALVVGLVVILLWRRISTPITALGAWAASLNENNLNQPVPDFVYPELNRFAELMRNSLNTAQQGLQREQAFLSHTSHELRTPISVVRNNLELLRKVQTTSSREPDPREGEILNRIDRASLTMKNVTETLLWLGRDDRATHPCSDLRLDQLIIDLVDGLRYLLADEVQLTLDLSPAEQYLPESPTRIVLGNLIRNAFQHTRDGTVEIFQRDSFVRIVNASRDAAEPAGDTGFGLGLKLTERFTERLGWRYVNEALSSGRRVEVTLGSADVPAEDAPLNVNHSLTGVRA</sequence>
<proteinExistence type="predicted"/>
<dbReference type="RefSeq" id="WP_093393281.1">
    <property type="nucleotide sequence ID" value="NZ_LT629736.1"/>
</dbReference>
<dbReference type="SUPFAM" id="SSF55874">
    <property type="entry name" value="ATPase domain of HSP90 chaperone/DNA topoisomerase II/histidine kinase"/>
    <property type="match status" value="1"/>
</dbReference>
<dbReference type="InterPro" id="IPR005467">
    <property type="entry name" value="His_kinase_dom"/>
</dbReference>
<dbReference type="Proteomes" id="UP000243207">
    <property type="component" value="Chromosome I"/>
</dbReference>
<dbReference type="AlphaFoldDB" id="A0A1H1T6F9"/>
<keyword evidence="10" id="KW-0067">ATP-binding</keyword>
<dbReference type="EC" id="2.7.13.3" evidence="3"/>
<dbReference type="CDD" id="cd00082">
    <property type="entry name" value="HisKA"/>
    <property type="match status" value="1"/>
</dbReference>
<evidence type="ECO:0000313" key="16">
    <source>
        <dbReference type="EMBL" id="SDS55723.1"/>
    </source>
</evidence>
<keyword evidence="5" id="KW-0597">Phosphoprotein</keyword>
<evidence type="ECO:0000256" key="8">
    <source>
        <dbReference type="ARBA" id="ARBA00022741"/>
    </source>
</evidence>
<keyword evidence="7 14" id="KW-0812">Transmembrane</keyword>
<organism evidence="16 17">
    <name type="scientific">Halopseudomonas xinjiangensis</name>
    <dbReference type="NCBI Taxonomy" id="487184"/>
    <lineage>
        <taxon>Bacteria</taxon>
        <taxon>Pseudomonadati</taxon>
        <taxon>Pseudomonadota</taxon>
        <taxon>Gammaproteobacteria</taxon>
        <taxon>Pseudomonadales</taxon>
        <taxon>Pseudomonadaceae</taxon>
        <taxon>Halopseudomonas</taxon>
    </lineage>
</organism>
<keyword evidence="9 16" id="KW-0418">Kinase</keyword>
<feature type="domain" description="Histidine kinase" evidence="15">
    <location>
        <begin position="227"/>
        <end position="421"/>
    </location>
</feature>
<keyword evidence="8" id="KW-0547">Nucleotide-binding</keyword>
<dbReference type="InterPro" id="IPR050398">
    <property type="entry name" value="HssS/ArlS-like"/>
</dbReference>